<evidence type="ECO:0000259" key="1">
    <source>
        <dbReference type="Pfam" id="PF04287"/>
    </source>
</evidence>
<gene>
    <name evidence="2" type="ORF">GM160_07550</name>
</gene>
<dbReference type="AlphaFoldDB" id="A0A6I6D3P4"/>
<sequence>METVRPSTDMMLRQLDQIAHEMQRAGLWSDQRPSEQALASPNPFCFDTLAFEEWLQWKFLPQMRELLDRFGTPPENCSMAPLAEHQFAELEEETDRLLAAIAEFDNLAWHFFNAR</sequence>
<dbReference type="PANTHER" id="PTHR39586:SF1">
    <property type="entry name" value="CYTOPLASMIC PROTEIN"/>
    <property type="match status" value="1"/>
</dbReference>
<keyword evidence="3" id="KW-1185">Reference proteome</keyword>
<feature type="domain" description="YqcC-like" evidence="1">
    <location>
        <begin position="12"/>
        <end position="107"/>
    </location>
</feature>
<dbReference type="InterPro" id="IPR023376">
    <property type="entry name" value="YqcC-like_dom"/>
</dbReference>
<reference evidence="2 3" key="1">
    <citation type="submission" date="2019-11" db="EMBL/GenBank/DDBJ databases">
        <authorList>
            <person name="Zhang J."/>
            <person name="Sun C."/>
        </authorList>
    </citation>
    <scope>NUCLEOTIDE SEQUENCE [LARGE SCALE GENOMIC DNA]</scope>
    <source>
        <strain evidence="3">sp2</strain>
    </source>
</reference>
<dbReference type="SUPFAM" id="SSF158452">
    <property type="entry name" value="YqcC-like"/>
    <property type="match status" value="1"/>
</dbReference>
<protein>
    <recommendedName>
        <fullName evidence="1">YqcC-like domain-containing protein</fullName>
    </recommendedName>
</protein>
<dbReference type="GO" id="GO:0044010">
    <property type="term" value="P:single-species biofilm formation"/>
    <property type="evidence" value="ECO:0007669"/>
    <property type="project" value="TreeGrafter"/>
</dbReference>
<dbReference type="InterPro" id="IPR036814">
    <property type="entry name" value="YqcC-like_sf"/>
</dbReference>
<accession>A0A6I6D3P4</accession>
<dbReference type="Proteomes" id="UP000427716">
    <property type="component" value="Chromosome"/>
</dbReference>
<dbReference type="Pfam" id="PF04287">
    <property type="entry name" value="DUF446"/>
    <property type="match status" value="1"/>
</dbReference>
<dbReference type="PANTHER" id="PTHR39586">
    <property type="entry name" value="CYTOPLASMIC PROTEIN-RELATED"/>
    <property type="match status" value="1"/>
</dbReference>
<dbReference type="InterPro" id="IPR007384">
    <property type="entry name" value="UCP006257"/>
</dbReference>
<proteinExistence type="predicted"/>
<evidence type="ECO:0000313" key="2">
    <source>
        <dbReference type="EMBL" id="QGT78765.1"/>
    </source>
</evidence>
<dbReference type="KEGG" id="ghl:GM160_07550"/>
<evidence type="ECO:0000313" key="3">
    <source>
        <dbReference type="Proteomes" id="UP000427716"/>
    </source>
</evidence>
<dbReference type="RefSeq" id="WP_136867701.1">
    <property type="nucleotide sequence ID" value="NZ_CP046415.1"/>
</dbReference>
<dbReference type="EMBL" id="CP046415">
    <property type="protein sequence ID" value="QGT78765.1"/>
    <property type="molecule type" value="Genomic_DNA"/>
</dbReference>
<organism evidence="2 3">
    <name type="scientific">Guyparkeria halophila</name>
    <dbReference type="NCBI Taxonomy" id="47960"/>
    <lineage>
        <taxon>Bacteria</taxon>
        <taxon>Pseudomonadati</taxon>
        <taxon>Pseudomonadota</taxon>
        <taxon>Gammaproteobacteria</taxon>
        <taxon>Chromatiales</taxon>
        <taxon>Thioalkalibacteraceae</taxon>
        <taxon>Guyparkeria</taxon>
    </lineage>
</organism>
<name>A0A6I6D3P4_9GAMM</name>
<dbReference type="Gene3D" id="1.20.1440.40">
    <property type="entry name" value="YqcC-like"/>
    <property type="match status" value="1"/>
</dbReference>